<name>A0ABN6EI27_9BACT</name>
<protein>
    <recommendedName>
        <fullName evidence="7">Tetratricopeptide repeat protein</fullName>
    </recommendedName>
</protein>
<dbReference type="Proteomes" id="UP001319045">
    <property type="component" value="Chromosome"/>
</dbReference>
<reference evidence="5 6" key="1">
    <citation type="journal article" date="2022" name="Int. J. Syst. Evol. Microbiol.">
        <title>Prevotella herbatica sp. nov., a plant polysaccharide-decomposing anaerobic bacterium isolated from a methanogenic reactor.</title>
        <authorList>
            <person name="Uek A."/>
            <person name="Tonouchi A."/>
            <person name="Kaku N."/>
            <person name="Ueki K."/>
        </authorList>
    </citation>
    <scope>NUCLEOTIDE SEQUENCE [LARGE SCALE GENOMIC DNA]</scope>
    <source>
        <strain evidence="5 6">WR041</strain>
    </source>
</reference>
<proteinExistence type="predicted"/>
<evidence type="ECO:0000256" key="3">
    <source>
        <dbReference type="SAM" id="Phobius"/>
    </source>
</evidence>
<evidence type="ECO:0000256" key="2">
    <source>
        <dbReference type="SAM" id="Coils"/>
    </source>
</evidence>
<accession>A0ABN6EI27</accession>
<keyword evidence="6" id="KW-1185">Reference proteome</keyword>
<gene>
    <name evidence="5" type="ORF">prwr041_14250</name>
</gene>
<evidence type="ECO:0008006" key="7">
    <source>
        <dbReference type="Google" id="ProtNLM"/>
    </source>
</evidence>
<keyword evidence="3" id="KW-0812">Transmembrane</keyword>
<keyword evidence="1" id="KW-0802">TPR repeat</keyword>
<dbReference type="InterPro" id="IPR011990">
    <property type="entry name" value="TPR-like_helical_dom_sf"/>
</dbReference>
<feature type="coiled-coil region" evidence="2">
    <location>
        <begin position="412"/>
        <end position="454"/>
    </location>
</feature>
<keyword evidence="3" id="KW-0472">Membrane</keyword>
<dbReference type="SUPFAM" id="SSF48452">
    <property type="entry name" value="TPR-like"/>
    <property type="match status" value="1"/>
</dbReference>
<evidence type="ECO:0000313" key="5">
    <source>
        <dbReference type="EMBL" id="BCS85532.1"/>
    </source>
</evidence>
<dbReference type="EMBL" id="AP024484">
    <property type="protein sequence ID" value="BCS85532.1"/>
    <property type="molecule type" value="Genomic_DNA"/>
</dbReference>
<evidence type="ECO:0000256" key="4">
    <source>
        <dbReference type="SAM" id="SignalP"/>
    </source>
</evidence>
<keyword evidence="2" id="KW-0175">Coiled coil</keyword>
<dbReference type="InterPro" id="IPR019734">
    <property type="entry name" value="TPR_rpt"/>
</dbReference>
<dbReference type="Gene3D" id="1.25.40.10">
    <property type="entry name" value="Tetratricopeptide repeat domain"/>
    <property type="match status" value="1"/>
</dbReference>
<keyword evidence="4" id="KW-0732">Signal</keyword>
<feature type="signal peptide" evidence="4">
    <location>
        <begin position="1"/>
        <end position="23"/>
    </location>
</feature>
<evidence type="ECO:0000313" key="6">
    <source>
        <dbReference type="Proteomes" id="UP001319045"/>
    </source>
</evidence>
<sequence length="575" mass="67434">MKHLVILIIICICLIGCTNNAHNEEWSKIDTCIHNSDTTALTLLRKIGRNKADFTKADKMRYELLLASAHNKFFISLKSDSTMTDVVDYYLENGNANERMKATFLLGCVYRDMGDTPLAIKYYEDAIKYADISNKDCDFYTLSRIYGQMGGIFEEQDSYNIMLSYFKLASKYAFIAKDTLGALSYYKDKGMAYYLMGKYDSVFITNKNVRDLYRRYGYKELAVLPSDIEIYIYLLKKQFVKAKYYMDISHKYFSKTNINTNENGINEYYKGLYYLGINKIDSAKYFFEHELYTYNDYNNKQAAAKGLFNLYKKEKEADSIVKYSELWNSAVDSSYAHMSTRHLQQMHAIFNYSMYKDLAQQKEYQLKIRTALIIVIIIVLFLLFLIFYMRNRLRFNKIKEQNTSYAFDILTLRNREQELSRTLKKKDSLNNEFIDRLHNEIESLQEKLSLQQSDKLRPDQWGMRDAFFNAPIVNYLHALSQKGQQASYSDIKNLRLHFEKYDNAFLSFLITKGSVLKEREFSLCLLTRLRFLPSEMACLLDVSPQVITNIRAKLLLSLYNLKGGAQSFDEKIRKS</sequence>
<dbReference type="RefSeq" id="WP_207153180.1">
    <property type="nucleotide sequence ID" value="NZ_AP024484.1"/>
</dbReference>
<dbReference type="PROSITE" id="PS50005">
    <property type="entry name" value="TPR"/>
    <property type="match status" value="1"/>
</dbReference>
<feature type="transmembrane region" description="Helical" evidence="3">
    <location>
        <begin position="370"/>
        <end position="389"/>
    </location>
</feature>
<keyword evidence="3" id="KW-1133">Transmembrane helix</keyword>
<feature type="repeat" description="TPR" evidence="1">
    <location>
        <begin position="100"/>
        <end position="133"/>
    </location>
</feature>
<organism evidence="5 6">
    <name type="scientific">Prevotella herbatica</name>
    <dbReference type="NCBI Taxonomy" id="2801997"/>
    <lineage>
        <taxon>Bacteria</taxon>
        <taxon>Pseudomonadati</taxon>
        <taxon>Bacteroidota</taxon>
        <taxon>Bacteroidia</taxon>
        <taxon>Bacteroidales</taxon>
        <taxon>Prevotellaceae</taxon>
        <taxon>Prevotella</taxon>
    </lineage>
</organism>
<feature type="chain" id="PRO_5046884650" description="Tetratricopeptide repeat protein" evidence="4">
    <location>
        <begin position="24"/>
        <end position="575"/>
    </location>
</feature>
<evidence type="ECO:0000256" key="1">
    <source>
        <dbReference type="PROSITE-ProRule" id="PRU00339"/>
    </source>
</evidence>